<name>A0A5J4YM42_PORPP</name>
<evidence type="ECO:0000256" key="7">
    <source>
        <dbReference type="PIRSR" id="PIRSR016020-2"/>
    </source>
</evidence>
<dbReference type="Gene3D" id="2.70.98.10">
    <property type="match status" value="1"/>
</dbReference>
<evidence type="ECO:0000256" key="2">
    <source>
        <dbReference type="ARBA" id="ARBA00005866"/>
    </source>
</evidence>
<feature type="binding site" evidence="7">
    <location>
        <position position="62"/>
    </location>
    <ligand>
        <name>substrate</name>
    </ligand>
</feature>
<feature type="binding site" evidence="7">
    <location>
        <position position="81"/>
    </location>
    <ligand>
        <name>substrate</name>
    </ligand>
</feature>
<dbReference type="GO" id="GO:0030246">
    <property type="term" value="F:carbohydrate binding"/>
    <property type="evidence" value="ECO:0007669"/>
    <property type="project" value="UniProtKB-UniRule"/>
</dbReference>
<dbReference type="Proteomes" id="UP000324585">
    <property type="component" value="Unassembled WGS sequence"/>
</dbReference>
<proteinExistence type="inferred from homology"/>
<dbReference type="GO" id="GO:0005737">
    <property type="term" value="C:cytoplasm"/>
    <property type="evidence" value="ECO:0007669"/>
    <property type="project" value="TreeGrafter"/>
</dbReference>
<dbReference type="EC" id="5.1.3.15" evidence="3 5"/>
<protein>
    <recommendedName>
        <fullName evidence="3 5">glucose-6-phosphate 1-epimerase</fullName>
        <ecNumber evidence="3 5">5.1.3.15</ecNumber>
    </recommendedName>
</protein>
<dbReference type="OMA" id="FAMMLKC"/>
<feature type="active site" evidence="6">
    <location>
        <position position="258"/>
    </location>
</feature>
<dbReference type="SUPFAM" id="SSF74650">
    <property type="entry name" value="Galactose mutarotase-like"/>
    <property type="match status" value="1"/>
</dbReference>
<dbReference type="InterPro" id="IPR025532">
    <property type="entry name" value="G6P_1-epimerase"/>
</dbReference>
<dbReference type="AlphaFoldDB" id="A0A5J4YM42"/>
<dbReference type="PANTHER" id="PTHR11122">
    <property type="entry name" value="APOSPORY-ASSOCIATED PROTEIN C-RELATED"/>
    <property type="match status" value="1"/>
</dbReference>
<dbReference type="InterPro" id="IPR011013">
    <property type="entry name" value="Gal_mutarotase_sf_dom"/>
</dbReference>
<dbReference type="InterPro" id="IPR008183">
    <property type="entry name" value="Aldose_1/G6P_1-epimerase"/>
</dbReference>
<dbReference type="InterPro" id="IPR014718">
    <property type="entry name" value="GH-type_carb-bd"/>
</dbReference>
<dbReference type="PIRSF" id="PIRSF016020">
    <property type="entry name" value="PHexose_mutarotase"/>
    <property type="match status" value="1"/>
</dbReference>
<feature type="binding site" evidence="7">
    <location>
        <position position="86"/>
    </location>
    <ligand>
        <name>substrate</name>
    </ligand>
</feature>
<comment type="similarity">
    <text evidence="2 5">Belongs to the glucose-6-phosphate 1-epimerase family.</text>
</comment>
<evidence type="ECO:0000256" key="3">
    <source>
        <dbReference type="ARBA" id="ARBA00012083"/>
    </source>
</evidence>
<accession>A0A5J4YM42</accession>
<evidence type="ECO:0000313" key="9">
    <source>
        <dbReference type="Proteomes" id="UP000324585"/>
    </source>
</evidence>
<dbReference type="CDD" id="cd09020">
    <property type="entry name" value="D-hex-6-P-epi_like"/>
    <property type="match status" value="1"/>
</dbReference>
<evidence type="ECO:0000256" key="4">
    <source>
        <dbReference type="ARBA" id="ARBA00023235"/>
    </source>
</evidence>
<evidence type="ECO:0000256" key="5">
    <source>
        <dbReference type="PIRNR" id="PIRNR016020"/>
    </source>
</evidence>
<comment type="catalytic activity">
    <reaction evidence="1">
        <text>alpha-D-glucose 6-phosphate = beta-D-glucose 6-phosphate</text>
        <dbReference type="Rhea" id="RHEA:16249"/>
        <dbReference type="ChEBI" id="CHEBI:58225"/>
        <dbReference type="ChEBI" id="CHEBI:58247"/>
        <dbReference type="EC" id="5.1.3.15"/>
    </reaction>
</comment>
<evidence type="ECO:0000313" key="8">
    <source>
        <dbReference type="EMBL" id="KAA8492499.1"/>
    </source>
</evidence>
<reference evidence="9" key="1">
    <citation type="journal article" date="2019" name="Nat. Commun.">
        <title>Expansion of phycobilisome linker gene families in mesophilic red algae.</title>
        <authorList>
            <person name="Lee J."/>
            <person name="Kim D."/>
            <person name="Bhattacharya D."/>
            <person name="Yoon H.S."/>
        </authorList>
    </citation>
    <scope>NUCLEOTIDE SEQUENCE [LARGE SCALE GENOMIC DNA]</scope>
    <source>
        <strain evidence="9">CCMP 1328</strain>
    </source>
</reference>
<dbReference type="GO" id="GO:0005975">
    <property type="term" value="P:carbohydrate metabolic process"/>
    <property type="evidence" value="ECO:0007669"/>
    <property type="project" value="InterPro"/>
</dbReference>
<feature type="active site" evidence="6">
    <location>
        <position position="155"/>
    </location>
</feature>
<evidence type="ECO:0000256" key="1">
    <source>
        <dbReference type="ARBA" id="ARBA00001096"/>
    </source>
</evidence>
<keyword evidence="4 5" id="KW-0413">Isomerase</keyword>
<dbReference type="GO" id="GO:0047938">
    <property type="term" value="F:glucose-6-phosphate 1-epimerase activity"/>
    <property type="evidence" value="ECO:0007669"/>
    <property type="project" value="UniProtKB-UniRule"/>
</dbReference>
<dbReference type="PANTHER" id="PTHR11122:SF13">
    <property type="entry name" value="GLUCOSE-6-PHOSPHATE 1-EPIMERASE"/>
    <property type="match status" value="1"/>
</dbReference>
<organism evidence="8 9">
    <name type="scientific">Porphyridium purpureum</name>
    <name type="common">Red alga</name>
    <name type="synonym">Porphyridium cruentum</name>
    <dbReference type="NCBI Taxonomy" id="35688"/>
    <lineage>
        <taxon>Eukaryota</taxon>
        <taxon>Rhodophyta</taxon>
        <taxon>Bangiophyceae</taxon>
        <taxon>Porphyridiales</taxon>
        <taxon>Porphyridiaceae</taxon>
        <taxon>Porphyridium</taxon>
    </lineage>
</organism>
<dbReference type="OrthoDB" id="1659429at2759"/>
<keyword evidence="9" id="KW-1185">Reference proteome</keyword>
<sequence>MPRPSMAELIHVDGMQVVRLSNAEASAEVYLYGAHVTSYVRRGVPKLFLSDLAALDGSAPIRGGIPVCFPQFGKRGPMAVQHGFARRVVWELGGALDAATPSVVLRLPPGEHADWDYRLGCLLKVALEVDGTLVCHMTVHNEESERACSFSTALHAYFCTPDIEKTRISGLQGTTYIDQLAGGAVVEEYPDKVEFLSEVDRIYSGVPSKIMIECGDNLVSELELETFCDAIVWNPHVEKSRGMADLPDDAWKGFVCVEPAVAVQPVVLGAGEHWAAILRIR</sequence>
<dbReference type="Pfam" id="PF01263">
    <property type="entry name" value="Aldose_epim"/>
    <property type="match status" value="1"/>
</dbReference>
<dbReference type="EMBL" id="VRMN01000009">
    <property type="protein sequence ID" value="KAA8492499.1"/>
    <property type="molecule type" value="Genomic_DNA"/>
</dbReference>
<gene>
    <name evidence="8" type="ORF">FVE85_8006</name>
</gene>
<comment type="caution">
    <text evidence="8">The sequence shown here is derived from an EMBL/GenBank/DDBJ whole genome shotgun (WGS) entry which is preliminary data.</text>
</comment>
<evidence type="ECO:0000256" key="6">
    <source>
        <dbReference type="PIRSR" id="PIRSR016020-1"/>
    </source>
</evidence>